<dbReference type="AlphaFoldDB" id="A0A0P6YKW9"/>
<dbReference type="Proteomes" id="UP000050277">
    <property type="component" value="Unassembled WGS sequence"/>
</dbReference>
<dbReference type="OrthoDB" id="9813214at2"/>
<protein>
    <submittedName>
        <fullName evidence="2">Glycosyl transferase family 1</fullName>
    </submittedName>
</protein>
<dbReference type="GO" id="GO:0016757">
    <property type="term" value="F:glycosyltransferase activity"/>
    <property type="evidence" value="ECO:0007669"/>
    <property type="project" value="TreeGrafter"/>
</dbReference>
<dbReference type="RefSeq" id="WP_054533850.1">
    <property type="nucleotide sequence ID" value="NZ_LGKP01000012.1"/>
</dbReference>
<evidence type="ECO:0000259" key="1">
    <source>
        <dbReference type="Pfam" id="PF13439"/>
    </source>
</evidence>
<sequence>MKVLYIASGIRVPGAFGGAIHTTEVAQGLAQLGVEMHVVTRPAQGQRRKPWQLPKRQTGSITWYEADLPKPLSLLGYPAIARLVRELQPDAVMERYYNFAGAGILAAARQKIPTLLEVNALIVDPPQVRKRQLDDALSWLLPGSSGPMRRWAAWQCRHSSKIVTPLHTTVPPEIERSRIVELPWGANVQAFSSQTKPPAQPVFVFLGSFRHWHGVTDFIQAAIRLIQQGSTAKFLLIGSGPEQAEAQRLAAPYAEHFEWAGAVAHERVPGLLAQASVGVAPFNPVRHPALQAAGFFWSPLKIYEYMAAGLPVVTANIPPLDTIIRPQQEGGLFEAGNIADLARVMQAVANDPQRQQWGQNARQRVVEHYSWEQHCQALKQILQTMITQR</sequence>
<dbReference type="InterPro" id="IPR028098">
    <property type="entry name" value="Glyco_trans_4-like_N"/>
</dbReference>
<dbReference type="PANTHER" id="PTHR12526:SF600">
    <property type="entry name" value="GLYCOSYL TRANSFERASE GROUP 1"/>
    <property type="match status" value="1"/>
</dbReference>
<dbReference type="STRING" id="70996.SE18_07625"/>
<proteinExistence type="predicted"/>
<keyword evidence="2" id="KW-0808">Transferase</keyword>
<dbReference type="SUPFAM" id="SSF53756">
    <property type="entry name" value="UDP-Glycosyltransferase/glycogen phosphorylase"/>
    <property type="match status" value="1"/>
</dbReference>
<organism evidence="2 3">
    <name type="scientific">Herpetosiphon geysericola</name>
    <dbReference type="NCBI Taxonomy" id="70996"/>
    <lineage>
        <taxon>Bacteria</taxon>
        <taxon>Bacillati</taxon>
        <taxon>Chloroflexota</taxon>
        <taxon>Chloroflexia</taxon>
        <taxon>Herpetosiphonales</taxon>
        <taxon>Herpetosiphonaceae</taxon>
        <taxon>Herpetosiphon</taxon>
    </lineage>
</organism>
<dbReference type="Pfam" id="PF13692">
    <property type="entry name" value="Glyco_trans_1_4"/>
    <property type="match status" value="1"/>
</dbReference>
<reference evidence="2 3" key="1">
    <citation type="submission" date="2015-07" db="EMBL/GenBank/DDBJ databases">
        <title>Whole genome sequence of Herpetosiphon geysericola DSM 7119.</title>
        <authorList>
            <person name="Hemp J."/>
            <person name="Ward L.M."/>
            <person name="Pace L.A."/>
            <person name="Fischer W.W."/>
        </authorList>
    </citation>
    <scope>NUCLEOTIDE SEQUENCE [LARGE SCALE GENOMIC DNA]</scope>
    <source>
        <strain evidence="2 3">DSM 7119</strain>
    </source>
</reference>
<dbReference type="PANTHER" id="PTHR12526">
    <property type="entry name" value="GLYCOSYLTRANSFERASE"/>
    <property type="match status" value="1"/>
</dbReference>
<dbReference type="PATRIC" id="fig|70996.4.peg.4884"/>
<feature type="domain" description="Glycosyltransferase subfamily 4-like N-terminal" evidence="1">
    <location>
        <begin position="17"/>
        <end position="165"/>
    </location>
</feature>
<comment type="caution">
    <text evidence="2">The sequence shown here is derived from an EMBL/GenBank/DDBJ whole genome shotgun (WGS) entry which is preliminary data.</text>
</comment>
<evidence type="ECO:0000313" key="2">
    <source>
        <dbReference type="EMBL" id="KPL90484.1"/>
    </source>
</evidence>
<dbReference type="Gene3D" id="3.40.50.2000">
    <property type="entry name" value="Glycogen Phosphorylase B"/>
    <property type="match status" value="2"/>
</dbReference>
<dbReference type="CDD" id="cd03801">
    <property type="entry name" value="GT4_PimA-like"/>
    <property type="match status" value="1"/>
</dbReference>
<keyword evidence="3" id="KW-1185">Reference proteome</keyword>
<gene>
    <name evidence="2" type="ORF">SE18_07625</name>
</gene>
<name>A0A0P6YKW9_9CHLR</name>
<dbReference type="EMBL" id="LGKP01000012">
    <property type="protein sequence ID" value="KPL90484.1"/>
    <property type="molecule type" value="Genomic_DNA"/>
</dbReference>
<accession>A0A0P6YKW9</accession>
<dbReference type="Pfam" id="PF13439">
    <property type="entry name" value="Glyco_transf_4"/>
    <property type="match status" value="1"/>
</dbReference>
<evidence type="ECO:0000313" key="3">
    <source>
        <dbReference type="Proteomes" id="UP000050277"/>
    </source>
</evidence>